<dbReference type="InterPro" id="IPR036291">
    <property type="entry name" value="NAD(P)-bd_dom_sf"/>
</dbReference>
<reference evidence="3 4" key="1">
    <citation type="journal article" date="2016" name="Antonie Van Leeuwenhoek">
        <title>Dongia soli sp. nov., isolated from soil from Dokdo, Korea.</title>
        <authorList>
            <person name="Kim D.U."/>
            <person name="Lee H."/>
            <person name="Kim H."/>
            <person name="Kim S.G."/>
            <person name="Ka J.O."/>
        </authorList>
    </citation>
    <scope>NUCLEOTIDE SEQUENCE [LARGE SCALE GENOMIC DNA]</scope>
    <source>
        <strain evidence="3 4">D78</strain>
    </source>
</reference>
<dbReference type="InterPro" id="IPR013154">
    <property type="entry name" value="ADH-like_N"/>
</dbReference>
<keyword evidence="1" id="KW-0521">NADP</keyword>
<dbReference type="Gene3D" id="3.90.180.10">
    <property type="entry name" value="Medium-chain alcohol dehydrogenases, catalytic domain"/>
    <property type="match status" value="1"/>
</dbReference>
<dbReference type="InterPro" id="IPR011032">
    <property type="entry name" value="GroES-like_sf"/>
</dbReference>
<dbReference type="InterPro" id="IPR013149">
    <property type="entry name" value="ADH-like_C"/>
</dbReference>
<dbReference type="PANTHER" id="PTHR44154:SF1">
    <property type="entry name" value="QUINONE OXIDOREDUCTASE"/>
    <property type="match status" value="1"/>
</dbReference>
<sequence length="352" mass="37018">MPEALPKLMRAIALTGIGEIDRLQQVETRVPRPAAGEVLVKVGACGLNNSDVMLRIGGYGREDDPAARTGWKREAPQFPRIQGSDIAGTVAAVGEGVSDHRIGERVLVNPTLYLKGGDDPTEVDYLGSERDGGYAEYCAVPAENAVALKSDLAFEDLATFPIAYLTAYHMLNRARLGSGERVVITGASGGVGSAMLQLAKLRGAEPIAVVSRSKADKALALGAVTAVDRDAPDLEAALRAVATGPIDVVADVAGGPAFSALLSTLRPAGRFVTCGAIAGSVVPLDLRTVYLKHLEIIGSSYGTATEFRDLVGLIETGRLRPLRAETFPLDQLPEAQRAFLAKKHFGNIVVAP</sequence>
<dbReference type="CDD" id="cd08274">
    <property type="entry name" value="MDR9"/>
    <property type="match status" value="1"/>
</dbReference>
<dbReference type="PANTHER" id="PTHR44154">
    <property type="entry name" value="QUINONE OXIDOREDUCTASE"/>
    <property type="match status" value="1"/>
</dbReference>
<gene>
    <name evidence="3" type="ORF">SMD27_11105</name>
</gene>
<evidence type="ECO:0000259" key="2">
    <source>
        <dbReference type="SMART" id="SM00829"/>
    </source>
</evidence>
<protein>
    <submittedName>
        <fullName evidence="3">Alcohol dehydrogenase family protein</fullName>
    </submittedName>
</protein>
<dbReference type="SUPFAM" id="SSF51735">
    <property type="entry name" value="NAD(P)-binding Rossmann-fold domains"/>
    <property type="match status" value="1"/>
</dbReference>
<evidence type="ECO:0000313" key="4">
    <source>
        <dbReference type="Proteomes" id="UP001279642"/>
    </source>
</evidence>
<dbReference type="Pfam" id="PF08240">
    <property type="entry name" value="ADH_N"/>
    <property type="match status" value="1"/>
</dbReference>
<dbReference type="Pfam" id="PF00107">
    <property type="entry name" value="ADH_zinc_N"/>
    <property type="match status" value="1"/>
</dbReference>
<name>A0ABU5EAL3_9PROT</name>
<dbReference type="Gene3D" id="3.40.50.720">
    <property type="entry name" value="NAD(P)-binding Rossmann-like Domain"/>
    <property type="match status" value="1"/>
</dbReference>
<dbReference type="SMART" id="SM00829">
    <property type="entry name" value="PKS_ER"/>
    <property type="match status" value="1"/>
</dbReference>
<feature type="domain" description="Enoyl reductase (ER)" evidence="2">
    <location>
        <begin position="18"/>
        <end position="350"/>
    </location>
</feature>
<evidence type="ECO:0000313" key="3">
    <source>
        <dbReference type="EMBL" id="MDY0883393.1"/>
    </source>
</evidence>
<dbReference type="Proteomes" id="UP001279642">
    <property type="component" value="Unassembled WGS sequence"/>
</dbReference>
<keyword evidence="4" id="KW-1185">Reference proteome</keyword>
<accession>A0ABU5EAL3</accession>
<proteinExistence type="predicted"/>
<dbReference type="InterPro" id="IPR020843">
    <property type="entry name" value="ER"/>
</dbReference>
<evidence type="ECO:0000256" key="1">
    <source>
        <dbReference type="ARBA" id="ARBA00022857"/>
    </source>
</evidence>
<dbReference type="RefSeq" id="WP_320508429.1">
    <property type="nucleotide sequence ID" value="NZ_JAXCLW010000002.1"/>
</dbReference>
<organism evidence="3 4">
    <name type="scientific">Dongia soli</name>
    <dbReference type="NCBI Taxonomy" id="600628"/>
    <lineage>
        <taxon>Bacteria</taxon>
        <taxon>Pseudomonadati</taxon>
        <taxon>Pseudomonadota</taxon>
        <taxon>Alphaproteobacteria</taxon>
        <taxon>Rhodospirillales</taxon>
        <taxon>Dongiaceae</taxon>
        <taxon>Dongia</taxon>
    </lineage>
</organism>
<dbReference type="SUPFAM" id="SSF50129">
    <property type="entry name" value="GroES-like"/>
    <property type="match status" value="1"/>
</dbReference>
<dbReference type="InterPro" id="IPR051603">
    <property type="entry name" value="Zinc-ADH_QOR/CCCR"/>
</dbReference>
<comment type="caution">
    <text evidence="3">The sequence shown here is derived from an EMBL/GenBank/DDBJ whole genome shotgun (WGS) entry which is preliminary data.</text>
</comment>
<dbReference type="EMBL" id="JAXCLW010000002">
    <property type="protein sequence ID" value="MDY0883393.1"/>
    <property type="molecule type" value="Genomic_DNA"/>
</dbReference>